<evidence type="ECO:0000313" key="5">
    <source>
        <dbReference type="Proteomes" id="UP001154282"/>
    </source>
</evidence>
<dbReference type="GO" id="GO:0003676">
    <property type="term" value="F:nucleic acid binding"/>
    <property type="evidence" value="ECO:0007669"/>
    <property type="project" value="InterPro"/>
</dbReference>
<dbReference type="SUPFAM" id="SSF57756">
    <property type="entry name" value="Retrovirus zinc finger-like domains"/>
    <property type="match status" value="1"/>
</dbReference>
<sequence>MLSTANGEITAPAPVFLPSDRSPDPAPNPTTADLTPGIEQVAAVTNSSSMVIDAAPLSLSPQVTEAMAMMEQADQGAKKDRPQPFSYATAVTGGMSLIPSPDPARIWTPVGEHDLVSDNEHDYYRALTDGPWVIYDHYLVVQQWSPRFKASDPLPKTMIVWVQLPALKIHFYHKEKVEYENLPEVCFNCGKIGHARNACPKLQPEATLALTAIGEKSPLQHTAASPGNVCSSLPADSNPGFGPWMLVTRKSRRNSREIGRKGKTKSDLENQNKAATRQSGKGGMPMEEISQDSPTQKIPNGPLPHVEPTPKRKGANGGKGNMENRRGKEKVENVIADKGKGVIGSMPTYQKADSFGPGPVSKTNEASTSDQSAAQRILSLAATGPGSPVLRNRQPNSLHHPRSAPSRGQMAP</sequence>
<dbReference type="GO" id="GO:0008270">
    <property type="term" value="F:zinc ion binding"/>
    <property type="evidence" value="ECO:0007669"/>
    <property type="project" value="UniProtKB-KW"/>
</dbReference>
<dbReference type="Pfam" id="PF14392">
    <property type="entry name" value="zf-CCHC_4"/>
    <property type="match status" value="1"/>
</dbReference>
<keyword evidence="1" id="KW-0479">Metal-binding</keyword>
<feature type="compositionally biased region" description="Polar residues" evidence="2">
    <location>
        <begin position="361"/>
        <end position="374"/>
    </location>
</feature>
<dbReference type="AlphaFoldDB" id="A0AAV0J1F8"/>
<name>A0AAV0J1F8_9ROSI</name>
<evidence type="ECO:0000256" key="2">
    <source>
        <dbReference type="SAM" id="MobiDB-lite"/>
    </source>
</evidence>
<dbReference type="InterPro" id="IPR001878">
    <property type="entry name" value="Znf_CCHC"/>
</dbReference>
<dbReference type="SMART" id="SM00343">
    <property type="entry name" value="ZnF_C2HC"/>
    <property type="match status" value="1"/>
</dbReference>
<evidence type="ECO:0000256" key="1">
    <source>
        <dbReference type="PROSITE-ProRule" id="PRU00047"/>
    </source>
</evidence>
<gene>
    <name evidence="4" type="ORF">LITE_LOCUS12114</name>
</gene>
<dbReference type="InterPro" id="IPR036875">
    <property type="entry name" value="Znf_CCHC_sf"/>
</dbReference>
<feature type="region of interest" description="Disordered" evidence="2">
    <location>
        <begin position="241"/>
        <end position="412"/>
    </location>
</feature>
<evidence type="ECO:0000259" key="3">
    <source>
        <dbReference type="PROSITE" id="PS50158"/>
    </source>
</evidence>
<dbReference type="PANTHER" id="PTHR31286:SF99">
    <property type="entry name" value="DUF4283 DOMAIN-CONTAINING PROTEIN"/>
    <property type="match status" value="1"/>
</dbReference>
<accession>A0AAV0J1F8</accession>
<dbReference type="PROSITE" id="PS50158">
    <property type="entry name" value="ZF_CCHC"/>
    <property type="match status" value="1"/>
</dbReference>
<protein>
    <recommendedName>
        <fullName evidence="3">CCHC-type domain-containing protein</fullName>
    </recommendedName>
</protein>
<dbReference type="Proteomes" id="UP001154282">
    <property type="component" value="Unassembled WGS sequence"/>
</dbReference>
<organism evidence="4 5">
    <name type="scientific">Linum tenue</name>
    <dbReference type="NCBI Taxonomy" id="586396"/>
    <lineage>
        <taxon>Eukaryota</taxon>
        <taxon>Viridiplantae</taxon>
        <taxon>Streptophyta</taxon>
        <taxon>Embryophyta</taxon>
        <taxon>Tracheophyta</taxon>
        <taxon>Spermatophyta</taxon>
        <taxon>Magnoliopsida</taxon>
        <taxon>eudicotyledons</taxon>
        <taxon>Gunneridae</taxon>
        <taxon>Pentapetalae</taxon>
        <taxon>rosids</taxon>
        <taxon>fabids</taxon>
        <taxon>Malpighiales</taxon>
        <taxon>Linaceae</taxon>
        <taxon>Linum</taxon>
    </lineage>
</organism>
<keyword evidence="1" id="KW-0863">Zinc-finger</keyword>
<comment type="caution">
    <text evidence="4">The sequence shown here is derived from an EMBL/GenBank/DDBJ whole genome shotgun (WGS) entry which is preliminary data.</text>
</comment>
<dbReference type="PANTHER" id="PTHR31286">
    <property type="entry name" value="GLYCINE-RICH CELL WALL STRUCTURAL PROTEIN 1.8-LIKE"/>
    <property type="match status" value="1"/>
</dbReference>
<proteinExistence type="predicted"/>
<keyword evidence="1" id="KW-0862">Zinc</keyword>
<feature type="domain" description="CCHC-type" evidence="3">
    <location>
        <begin position="186"/>
        <end position="201"/>
    </location>
</feature>
<dbReference type="InterPro" id="IPR040256">
    <property type="entry name" value="At4g02000-like"/>
</dbReference>
<keyword evidence="5" id="KW-1185">Reference proteome</keyword>
<dbReference type="InterPro" id="IPR025836">
    <property type="entry name" value="Zn_knuckle_CX2CX4HX4C"/>
</dbReference>
<reference evidence="4" key="1">
    <citation type="submission" date="2022-08" db="EMBL/GenBank/DDBJ databases">
        <authorList>
            <person name="Gutierrez-Valencia J."/>
        </authorList>
    </citation>
    <scope>NUCLEOTIDE SEQUENCE</scope>
</reference>
<evidence type="ECO:0000313" key="4">
    <source>
        <dbReference type="EMBL" id="CAI0403606.1"/>
    </source>
</evidence>
<feature type="compositionally biased region" description="Basic and acidic residues" evidence="2">
    <location>
        <begin position="254"/>
        <end position="270"/>
    </location>
</feature>
<dbReference type="EMBL" id="CAMGYJ010000004">
    <property type="protein sequence ID" value="CAI0403606.1"/>
    <property type="molecule type" value="Genomic_DNA"/>
</dbReference>
<feature type="region of interest" description="Disordered" evidence="2">
    <location>
        <begin position="1"/>
        <end position="34"/>
    </location>
</feature>
<feature type="compositionally biased region" description="Basic and acidic residues" evidence="2">
    <location>
        <begin position="322"/>
        <end position="340"/>
    </location>
</feature>